<proteinExistence type="predicted"/>
<dbReference type="Proteomes" id="UP000246171">
    <property type="component" value="Unassembled WGS sequence"/>
</dbReference>
<dbReference type="OrthoDB" id="10520588at2759"/>
<dbReference type="AlphaFoldDB" id="A0A317UY09"/>
<evidence type="ECO:0000313" key="3">
    <source>
        <dbReference type="Proteomes" id="UP000246171"/>
    </source>
</evidence>
<gene>
    <name evidence="2" type="ORF">BO83DRAFT_410287</name>
</gene>
<keyword evidence="3" id="KW-1185">Reference proteome</keyword>
<organism evidence="2 3">
    <name type="scientific">Aspergillus eucalypticola (strain CBS 122712 / IBT 29274)</name>
    <dbReference type="NCBI Taxonomy" id="1448314"/>
    <lineage>
        <taxon>Eukaryota</taxon>
        <taxon>Fungi</taxon>
        <taxon>Dikarya</taxon>
        <taxon>Ascomycota</taxon>
        <taxon>Pezizomycotina</taxon>
        <taxon>Eurotiomycetes</taxon>
        <taxon>Eurotiomycetidae</taxon>
        <taxon>Eurotiales</taxon>
        <taxon>Aspergillaceae</taxon>
        <taxon>Aspergillus</taxon>
        <taxon>Aspergillus subgen. Circumdati</taxon>
    </lineage>
</organism>
<evidence type="ECO:0000313" key="2">
    <source>
        <dbReference type="EMBL" id="PWY66933.1"/>
    </source>
</evidence>
<dbReference type="RefSeq" id="XP_025385241.1">
    <property type="nucleotide sequence ID" value="XM_025534203.1"/>
</dbReference>
<sequence length="202" mass="21135">MSISYSTPSQRYSILDRVVGAFGGMGSERPRTLVIRPEPSPVGWDLGPVAAPSMMIVQIRATSVSHSGDPAPSAGMRLEVPILERAGIASMARYSTLRAASASRKALSHADTSSGDPIAPSASWVASCPNMIDGRPSLGPRKGLGLPSAHCTLAISINHDNNSYWDLGQTKRIAVSTEHPEKNNARSAGSASLVSPLPHGPC</sequence>
<dbReference type="GeneID" id="37056165"/>
<reference evidence="2" key="1">
    <citation type="submission" date="2016-12" db="EMBL/GenBank/DDBJ databases">
        <title>The genomes of Aspergillus section Nigri reveals drivers in fungal speciation.</title>
        <authorList>
            <consortium name="DOE Joint Genome Institute"/>
            <person name="Vesth T.C."/>
            <person name="Nybo J."/>
            <person name="Theobald S."/>
            <person name="Brandl J."/>
            <person name="Frisvad J.C."/>
            <person name="Nielsen K.F."/>
            <person name="Lyhne E.K."/>
            <person name="Kogle M.E."/>
            <person name="Kuo A."/>
            <person name="Riley R."/>
            <person name="Clum A."/>
            <person name="Nolan M."/>
            <person name="Lipzen A."/>
            <person name="Salamov A."/>
            <person name="Henrissat B."/>
            <person name="Wiebenga A."/>
            <person name="De vries R.P."/>
            <person name="Grigoriev I.V."/>
            <person name="Mortensen U.H."/>
            <person name="Andersen M.R."/>
            <person name="Baker S.E."/>
        </authorList>
    </citation>
    <scope>NUCLEOTIDE SEQUENCE</scope>
    <source>
        <strain evidence="2">CBS 122712</strain>
    </source>
</reference>
<accession>A0A317UY09</accession>
<comment type="caution">
    <text evidence="2">The sequence shown here is derived from an EMBL/GenBank/DDBJ whole genome shotgun (WGS) entry which is preliminary data.</text>
</comment>
<dbReference type="VEuPathDB" id="FungiDB:BO83DRAFT_410287"/>
<dbReference type="EMBL" id="MSFU01000023">
    <property type="protein sequence ID" value="PWY66933.1"/>
    <property type="molecule type" value="Genomic_DNA"/>
</dbReference>
<protein>
    <submittedName>
        <fullName evidence="2">Uncharacterized protein</fullName>
    </submittedName>
</protein>
<evidence type="ECO:0000256" key="1">
    <source>
        <dbReference type="SAM" id="MobiDB-lite"/>
    </source>
</evidence>
<name>A0A317UY09_ASPEC</name>
<feature type="region of interest" description="Disordered" evidence="1">
    <location>
        <begin position="178"/>
        <end position="202"/>
    </location>
</feature>